<organism evidence="2 3">
    <name type="scientific">Caenorhabditis tropicalis</name>
    <dbReference type="NCBI Taxonomy" id="1561998"/>
    <lineage>
        <taxon>Eukaryota</taxon>
        <taxon>Metazoa</taxon>
        <taxon>Ecdysozoa</taxon>
        <taxon>Nematoda</taxon>
        <taxon>Chromadorea</taxon>
        <taxon>Rhabditida</taxon>
        <taxon>Rhabditina</taxon>
        <taxon>Rhabditomorpha</taxon>
        <taxon>Rhabditoidea</taxon>
        <taxon>Rhabditidae</taxon>
        <taxon>Peloderinae</taxon>
        <taxon>Caenorhabditis</taxon>
    </lineage>
</organism>
<dbReference type="SUPFAM" id="SSF53098">
    <property type="entry name" value="Ribonuclease H-like"/>
    <property type="match status" value="1"/>
</dbReference>
<proteinExistence type="inferred from homology"/>
<keyword evidence="2" id="KW-1185">Reference proteome</keyword>
<dbReference type="GO" id="GO:1990432">
    <property type="term" value="P:siRNA 3'-end processing"/>
    <property type="evidence" value="ECO:0007669"/>
    <property type="project" value="TreeGrafter"/>
</dbReference>
<comment type="similarity">
    <text evidence="1">Belongs to the CAF1 family.</text>
</comment>
<dbReference type="GO" id="GO:1990431">
    <property type="term" value="P:priRNA 3'-end processing"/>
    <property type="evidence" value="ECO:0007669"/>
    <property type="project" value="TreeGrafter"/>
</dbReference>
<dbReference type="STRING" id="1561998.A0A1I7T280"/>
<dbReference type="WBParaSite" id="Csp11.Scaffold476.g1714.t1">
    <property type="protein sequence ID" value="Csp11.Scaffold476.g1714.t1"/>
    <property type="gene ID" value="Csp11.Scaffold476.g1714"/>
</dbReference>
<dbReference type="GO" id="GO:0005634">
    <property type="term" value="C:nucleus"/>
    <property type="evidence" value="ECO:0007669"/>
    <property type="project" value="TreeGrafter"/>
</dbReference>
<dbReference type="AlphaFoldDB" id="A0A1I7T280"/>
<evidence type="ECO:0000313" key="3">
    <source>
        <dbReference type="WBParaSite" id="Csp11.Scaffold476.g1714.t1"/>
    </source>
</evidence>
<accession>A0A1I7T280</accession>
<dbReference type="PANTHER" id="PTHR15092:SF22">
    <property type="entry name" value="POLY(A)-SPECIFIC RIBONUCLEASE PNLDC1"/>
    <property type="match status" value="1"/>
</dbReference>
<reference evidence="3" key="1">
    <citation type="submission" date="2016-11" db="UniProtKB">
        <authorList>
            <consortium name="WormBaseParasite"/>
        </authorList>
    </citation>
    <scope>IDENTIFICATION</scope>
</reference>
<protein>
    <submittedName>
        <fullName evidence="3">Poly(A)-specific ribonuclease PARN</fullName>
    </submittedName>
</protein>
<dbReference type="eggNOG" id="KOG1990">
    <property type="taxonomic scope" value="Eukaryota"/>
</dbReference>
<dbReference type="GO" id="GO:0000175">
    <property type="term" value="F:3'-5'-RNA exonuclease activity"/>
    <property type="evidence" value="ECO:0007669"/>
    <property type="project" value="TreeGrafter"/>
</dbReference>
<dbReference type="PANTHER" id="PTHR15092">
    <property type="entry name" value="POLY A -SPECIFIC RIBONUCLEASE/TARGET OF EGR1, MEMBER 1"/>
    <property type="match status" value="1"/>
</dbReference>
<dbReference type="InterPro" id="IPR036397">
    <property type="entry name" value="RNaseH_sf"/>
</dbReference>
<name>A0A1I7T280_9PELO</name>
<dbReference type="GO" id="GO:0005783">
    <property type="term" value="C:endoplasmic reticulum"/>
    <property type="evidence" value="ECO:0007669"/>
    <property type="project" value="TreeGrafter"/>
</dbReference>
<evidence type="ECO:0000313" key="2">
    <source>
        <dbReference type="Proteomes" id="UP000095282"/>
    </source>
</evidence>
<dbReference type="Pfam" id="PF04857">
    <property type="entry name" value="CAF1"/>
    <property type="match status" value="1"/>
</dbReference>
<dbReference type="InterPro" id="IPR012337">
    <property type="entry name" value="RNaseH-like_sf"/>
</dbReference>
<dbReference type="FunFam" id="3.30.420.10:FF:000274">
    <property type="entry name" value="3'-5' exoribonuclease parn-1"/>
    <property type="match status" value="1"/>
</dbReference>
<dbReference type="Proteomes" id="UP000095282">
    <property type="component" value="Unplaced"/>
</dbReference>
<dbReference type="GO" id="GO:0000289">
    <property type="term" value="P:nuclear-transcribed mRNA poly(A) tail shortening"/>
    <property type="evidence" value="ECO:0007669"/>
    <property type="project" value="TreeGrafter"/>
</dbReference>
<sequence length="565" mass="65625">MVVITDSNFLEFAPKLRKTLLYADFVAIDFEFLGLDCTAISLHDTAEVRYRILRENVINYRPCQLGLSFFKQTTHRDYKADTYSIPLFQRFGQNSTRISFQSLRFLRNSNFDLNKVFSEGVEHCTRAESQKFEKALKDETSISYVSKDIQIHIELLKIMLQEKCYRADMEAITKSTEEPMQGTELVLAPGKIILLKLMKGLCTLETCIILNELTKAYPQFVFKEDVENSAIKVKSRPESMTEQENLNETKTRCAEAFEGISATMDALSMMRKVIVGHNSLLDTMYLYHYFFARLPEKYQTFKRKFNELFPKVIDTKILAQVLRMELPGVGDSLERLGDYFGTEASNRTVPPELRGYIGPWMNPLDDDSENVYHNAGFDSYITGEVFLKLAHTYINRRNEFKNESVEFKRILQYLEAAIQNRLPFQLMDLGCCNLTGEDSKGCRPDVITIVRRDFLPIDEAEFKHQEKVLGSLMATYQFDMEWSANRKELLLATNTPGSYAFLCEKFSRNKWLAPLDELEAGKQWTFEQRQTAWRSSKDMHLGVVENVKKRWSRRQITRMEALLNQ</sequence>
<dbReference type="InterPro" id="IPR006941">
    <property type="entry name" value="RNase_CAF1"/>
</dbReference>
<evidence type="ECO:0000256" key="1">
    <source>
        <dbReference type="ARBA" id="ARBA00008372"/>
    </source>
</evidence>
<dbReference type="GO" id="GO:0003723">
    <property type="term" value="F:RNA binding"/>
    <property type="evidence" value="ECO:0007669"/>
    <property type="project" value="TreeGrafter"/>
</dbReference>
<dbReference type="InterPro" id="IPR051181">
    <property type="entry name" value="CAF1_poly(A)_ribonucleases"/>
</dbReference>
<dbReference type="Gene3D" id="3.30.420.10">
    <property type="entry name" value="Ribonuclease H-like superfamily/Ribonuclease H"/>
    <property type="match status" value="2"/>
</dbReference>